<reference evidence="10" key="1">
    <citation type="submission" date="2022-08" db="EMBL/GenBank/DDBJ databases">
        <title>Polycladomyces zharkentsis sp. nov., a novel thermophilic CMC and starch-degrading bacterium isolated from a geothermal spring in Kazakhstan.</title>
        <authorList>
            <person name="Mashzhan A."/>
            <person name="Kistaubaeva A."/>
            <person name="Javier-Lopez R."/>
            <person name="Birkeland N.-K."/>
        </authorList>
    </citation>
    <scope>NUCLEOTIDE SEQUENCE</scope>
    <source>
        <strain evidence="10">KSR 13</strain>
    </source>
</reference>
<evidence type="ECO:0000259" key="9">
    <source>
        <dbReference type="Pfam" id="PF22148"/>
    </source>
</evidence>
<feature type="domain" description="Peptidase S8/S53" evidence="8">
    <location>
        <begin position="151"/>
        <end position="366"/>
    </location>
</feature>
<keyword evidence="3" id="KW-0964">Secreted</keyword>
<keyword evidence="6 7" id="KW-0720">Serine protease</keyword>
<feature type="domain" description="Fervidolysin-like N-terminal prodomain" evidence="9">
    <location>
        <begin position="41"/>
        <end position="106"/>
    </location>
</feature>
<sequence length="403" mass="43777">MSKKWMITLIFVTVLWMWIQPMASSPVYSQSGGHPDSQETEELIVGFRDDTSVDTAFDVHRKMGMQVVKSVRGPLRFDVVKVKGKTVEEAVQMYRRMPGVAYAEPNAVFRLQDYFPGYPVYPKDPYYITGQWGVKQVWADIAWDKARSSSRTVVAVLDSGVDDTHSELSGKVIKGYDYVNKDTNPMDDDTQFGGHGTQMAGIIAAQTDNLSGIAGMAPYAKILAIKVCGRDGTCSIANIAQGIQYAVNHGAGVINMSFYGYQSSTTLSNAVNYAYSKGVVMVASAGNDGKNRVTWPCYYSQVVCVGATDMDDKKASFSNYGIWVDVAAPGVDIETTRRGGGYGYASGTSPAAALVSGEAALLKAQGRSYANVISAITKTTDAVPGMGTYWRYGRINAYRAVQY</sequence>
<feature type="active site" description="Charge relay system" evidence="7">
    <location>
        <position position="158"/>
    </location>
</feature>
<dbReference type="PROSITE" id="PS00136">
    <property type="entry name" value="SUBTILASE_ASP"/>
    <property type="match status" value="1"/>
</dbReference>
<evidence type="ECO:0000259" key="8">
    <source>
        <dbReference type="Pfam" id="PF00082"/>
    </source>
</evidence>
<keyword evidence="4 7" id="KW-0645">Protease</keyword>
<evidence type="ECO:0000313" key="10">
    <source>
        <dbReference type="EMBL" id="MDN4592896.1"/>
    </source>
</evidence>
<dbReference type="InterPro" id="IPR054399">
    <property type="entry name" value="Fervidolysin-like_N_prodom"/>
</dbReference>
<proteinExistence type="inferred from homology"/>
<evidence type="ECO:0000256" key="5">
    <source>
        <dbReference type="ARBA" id="ARBA00022801"/>
    </source>
</evidence>
<dbReference type="InterPro" id="IPR000209">
    <property type="entry name" value="Peptidase_S8/S53_dom"/>
</dbReference>
<dbReference type="InterPro" id="IPR036852">
    <property type="entry name" value="Peptidase_S8/S53_dom_sf"/>
</dbReference>
<evidence type="ECO:0000256" key="2">
    <source>
        <dbReference type="ARBA" id="ARBA00011073"/>
    </source>
</evidence>
<comment type="caution">
    <text evidence="10">The sequence shown here is derived from an EMBL/GenBank/DDBJ whole genome shotgun (WGS) entry which is preliminary data.</text>
</comment>
<dbReference type="Pfam" id="PF22148">
    <property type="entry name" value="Fervidolysin_NPro-like"/>
    <property type="match status" value="1"/>
</dbReference>
<dbReference type="PROSITE" id="PS51892">
    <property type="entry name" value="SUBTILASE"/>
    <property type="match status" value="1"/>
</dbReference>
<dbReference type="EMBL" id="JANRHH010000014">
    <property type="protein sequence ID" value="MDN4592896.1"/>
    <property type="molecule type" value="Genomic_DNA"/>
</dbReference>
<comment type="subcellular location">
    <subcellularLocation>
        <location evidence="1">Secreted</location>
    </subcellularLocation>
</comment>
<dbReference type="Gene3D" id="3.40.50.200">
    <property type="entry name" value="Peptidase S8/S53 domain"/>
    <property type="match status" value="1"/>
</dbReference>
<dbReference type="PRINTS" id="PR00723">
    <property type="entry name" value="SUBTILISIN"/>
</dbReference>
<name>A0ABT8IJC9_9BACL</name>
<dbReference type="InterPro" id="IPR050131">
    <property type="entry name" value="Peptidase_S8_subtilisin-like"/>
</dbReference>
<evidence type="ECO:0000313" key="11">
    <source>
        <dbReference type="Proteomes" id="UP001174196"/>
    </source>
</evidence>
<evidence type="ECO:0000256" key="4">
    <source>
        <dbReference type="ARBA" id="ARBA00022670"/>
    </source>
</evidence>
<keyword evidence="11" id="KW-1185">Reference proteome</keyword>
<dbReference type="RefSeq" id="WP_301237608.1">
    <property type="nucleotide sequence ID" value="NZ_JANRHH010000014.1"/>
</dbReference>
<dbReference type="SUPFAM" id="SSF52743">
    <property type="entry name" value="Subtilisin-like"/>
    <property type="match status" value="1"/>
</dbReference>
<comment type="similarity">
    <text evidence="2 7">Belongs to the peptidase S8 family.</text>
</comment>
<evidence type="ECO:0000256" key="7">
    <source>
        <dbReference type="PROSITE-ProRule" id="PRU01240"/>
    </source>
</evidence>
<organism evidence="10 11">
    <name type="scientific">Polycladomyces subterraneus</name>
    <dbReference type="NCBI Taxonomy" id="1016997"/>
    <lineage>
        <taxon>Bacteria</taxon>
        <taxon>Bacillati</taxon>
        <taxon>Bacillota</taxon>
        <taxon>Bacilli</taxon>
        <taxon>Bacillales</taxon>
        <taxon>Thermoactinomycetaceae</taxon>
        <taxon>Polycladomyces</taxon>
    </lineage>
</organism>
<dbReference type="InterPro" id="IPR034084">
    <property type="entry name" value="Thermitase-like_dom"/>
</dbReference>
<evidence type="ECO:0000256" key="1">
    <source>
        <dbReference type="ARBA" id="ARBA00004613"/>
    </source>
</evidence>
<dbReference type="InterPro" id="IPR023827">
    <property type="entry name" value="Peptidase_S8_Asp-AS"/>
</dbReference>
<feature type="active site" description="Charge relay system" evidence="7">
    <location>
        <position position="349"/>
    </location>
</feature>
<gene>
    <name evidence="10" type="ORF">NWF35_03015</name>
</gene>
<keyword evidence="5 7" id="KW-0378">Hydrolase</keyword>
<dbReference type="InterPro" id="IPR015500">
    <property type="entry name" value="Peptidase_S8_subtilisin-rel"/>
</dbReference>
<protein>
    <submittedName>
        <fullName evidence="10">S8 family peptidase</fullName>
    </submittedName>
</protein>
<dbReference type="CDD" id="cd07484">
    <property type="entry name" value="Peptidases_S8_Thermitase_like"/>
    <property type="match status" value="1"/>
</dbReference>
<evidence type="ECO:0000256" key="3">
    <source>
        <dbReference type="ARBA" id="ARBA00022525"/>
    </source>
</evidence>
<dbReference type="PANTHER" id="PTHR43806:SF11">
    <property type="entry name" value="CEREVISIN-RELATED"/>
    <property type="match status" value="1"/>
</dbReference>
<dbReference type="Proteomes" id="UP001174196">
    <property type="component" value="Unassembled WGS sequence"/>
</dbReference>
<dbReference type="PANTHER" id="PTHR43806">
    <property type="entry name" value="PEPTIDASE S8"/>
    <property type="match status" value="1"/>
</dbReference>
<dbReference type="Pfam" id="PF00082">
    <property type="entry name" value="Peptidase_S8"/>
    <property type="match status" value="1"/>
</dbReference>
<evidence type="ECO:0000256" key="6">
    <source>
        <dbReference type="ARBA" id="ARBA00022825"/>
    </source>
</evidence>
<accession>A0ABT8IJC9</accession>
<feature type="active site" description="Charge relay system" evidence="7">
    <location>
        <position position="195"/>
    </location>
</feature>